<name>A0A5Q0GSZ9_SACSY</name>
<organism evidence="1 2">
    <name type="scientific">Saccharothrix syringae</name>
    <name type="common">Nocardiopsis syringae</name>
    <dbReference type="NCBI Taxonomy" id="103733"/>
    <lineage>
        <taxon>Bacteria</taxon>
        <taxon>Bacillati</taxon>
        <taxon>Actinomycetota</taxon>
        <taxon>Actinomycetes</taxon>
        <taxon>Pseudonocardiales</taxon>
        <taxon>Pseudonocardiaceae</taxon>
        <taxon>Saccharothrix</taxon>
    </lineage>
</organism>
<reference evidence="2" key="1">
    <citation type="journal article" date="2021" name="Curr. Microbiol.">
        <title>Complete genome of nocamycin-producing strain Saccharothrix syringae NRRL B-16468 reveals the biosynthetic potential for secondary metabolites.</title>
        <authorList>
            <person name="Mo X."/>
            <person name="Yang S."/>
        </authorList>
    </citation>
    <scope>NUCLEOTIDE SEQUENCE [LARGE SCALE GENOMIC DNA]</scope>
    <source>
        <strain evidence="2">ATCC 51364 / DSM 43886 / JCM 6844 / KCTC 9398 / NBRC 14523 / NRRL B-16468 / INA 2240</strain>
    </source>
</reference>
<dbReference type="AlphaFoldDB" id="A0A5Q0GSZ9"/>
<dbReference type="Proteomes" id="UP000325787">
    <property type="component" value="Chromosome"/>
</dbReference>
<sequence length="73" mass="7511">MGDLVRLHVTAHLPIRVEPLAYAGRVELRFGNAFPAVLVVDHDALPRLAAAIEEGRAALDGAAGKGRDGAGGA</sequence>
<evidence type="ECO:0000313" key="1">
    <source>
        <dbReference type="EMBL" id="QFZ16594.1"/>
    </source>
</evidence>
<gene>
    <name evidence="1" type="ORF">EKG83_03125</name>
</gene>
<protein>
    <submittedName>
        <fullName evidence="1">Uncharacterized protein</fullName>
    </submittedName>
</protein>
<dbReference type="KEGG" id="ssyi:EKG83_03125"/>
<proteinExistence type="predicted"/>
<dbReference type="EMBL" id="CP034550">
    <property type="protein sequence ID" value="QFZ16594.1"/>
    <property type="molecule type" value="Genomic_DNA"/>
</dbReference>
<dbReference type="OrthoDB" id="3694955at2"/>
<accession>A0A5Q0GSZ9</accession>
<evidence type="ECO:0000313" key="2">
    <source>
        <dbReference type="Proteomes" id="UP000325787"/>
    </source>
</evidence>
<dbReference type="RefSeq" id="WP_033429985.1">
    <property type="nucleotide sequence ID" value="NZ_CP034550.1"/>
</dbReference>
<keyword evidence="2" id="KW-1185">Reference proteome</keyword>